<feature type="binding site" evidence="9">
    <location>
        <position position="12"/>
    </location>
    <ligand>
        <name>NADPH</name>
        <dbReference type="ChEBI" id="CHEBI:57783"/>
    </ligand>
</feature>
<organism evidence="14 15">
    <name type="scientific">Solibaculum intestinale</name>
    <dbReference type="NCBI Taxonomy" id="3133165"/>
    <lineage>
        <taxon>Bacteria</taxon>
        <taxon>Bacillati</taxon>
        <taxon>Bacillota</taxon>
        <taxon>Clostridia</taxon>
        <taxon>Eubacteriales</taxon>
        <taxon>Oscillospiraceae</taxon>
        <taxon>Solibaculum</taxon>
    </lineage>
</organism>
<feature type="binding site" evidence="9">
    <location>
        <position position="241"/>
    </location>
    <ligand>
        <name>sn-glycerol 3-phosphate</name>
        <dbReference type="ChEBI" id="CHEBI:57597"/>
    </ligand>
</feature>
<dbReference type="RefSeq" id="WP_349218703.1">
    <property type="nucleotide sequence ID" value="NZ_JBBMFD010000006.1"/>
</dbReference>
<dbReference type="NCBIfam" id="NF000942">
    <property type="entry name" value="PRK00094.1-4"/>
    <property type="match status" value="1"/>
</dbReference>
<evidence type="ECO:0000313" key="14">
    <source>
        <dbReference type="EMBL" id="MEQ2440258.1"/>
    </source>
</evidence>
<feature type="binding site" evidence="9">
    <location>
        <position position="105"/>
    </location>
    <ligand>
        <name>sn-glycerol 3-phosphate</name>
        <dbReference type="ChEBI" id="CHEBI:57597"/>
    </ligand>
</feature>
<dbReference type="HAMAP" id="MF_00394">
    <property type="entry name" value="NAD_Glyc3P_dehydrog"/>
    <property type="match status" value="1"/>
</dbReference>
<feature type="binding site" evidence="9">
    <location>
        <position position="253"/>
    </location>
    <ligand>
        <name>sn-glycerol 3-phosphate</name>
        <dbReference type="ChEBI" id="CHEBI:57597"/>
    </ligand>
</feature>
<comment type="pathway">
    <text evidence="9">Membrane lipid metabolism; glycerophospholipid metabolism.</text>
</comment>
<dbReference type="EMBL" id="JBBMFD010000006">
    <property type="protein sequence ID" value="MEQ2440258.1"/>
    <property type="molecule type" value="Genomic_DNA"/>
</dbReference>
<dbReference type="PRINTS" id="PR00077">
    <property type="entry name" value="GPDHDRGNASE"/>
</dbReference>
<evidence type="ECO:0000256" key="8">
    <source>
        <dbReference type="ARBA" id="ARBA00023264"/>
    </source>
</evidence>
<dbReference type="Pfam" id="PF07479">
    <property type="entry name" value="NAD_Gly3P_dh_C"/>
    <property type="match status" value="1"/>
</dbReference>
<keyword evidence="4 9" id="KW-0560">Oxidoreductase</keyword>
<evidence type="ECO:0000259" key="13">
    <source>
        <dbReference type="Pfam" id="PF07479"/>
    </source>
</evidence>
<evidence type="ECO:0000256" key="7">
    <source>
        <dbReference type="ARBA" id="ARBA00023209"/>
    </source>
</evidence>
<feature type="binding site" evidence="9">
    <location>
        <position position="133"/>
    </location>
    <ligand>
        <name>sn-glycerol 3-phosphate</name>
        <dbReference type="ChEBI" id="CHEBI:57597"/>
    </ligand>
</feature>
<keyword evidence="6 9" id="KW-0443">Lipid metabolism</keyword>
<feature type="binding site" evidence="9">
    <location>
        <position position="277"/>
    </location>
    <ligand>
        <name>NADPH</name>
        <dbReference type="ChEBI" id="CHEBI:57783"/>
    </ligand>
</feature>
<proteinExistence type="inferred from homology"/>
<comment type="function">
    <text evidence="9">Catalyzes the reduction of the glycolytic intermediate dihydroxyacetone phosphate (DHAP) to sn-glycerol 3-phosphate (G3P), the key precursor for phospholipid synthesis.</text>
</comment>
<name>A0ABV1DYW8_9FIRM</name>
<dbReference type="InterPro" id="IPR013328">
    <property type="entry name" value="6PGD_dom2"/>
</dbReference>
<dbReference type="Proteomes" id="UP001489509">
    <property type="component" value="Unassembled WGS sequence"/>
</dbReference>
<dbReference type="EC" id="1.1.1.94" evidence="9"/>
<feature type="binding site" evidence="9">
    <location>
        <position position="251"/>
    </location>
    <ligand>
        <name>sn-glycerol 3-phosphate</name>
        <dbReference type="ChEBI" id="CHEBI:57597"/>
    </ligand>
</feature>
<evidence type="ECO:0000256" key="5">
    <source>
        <dbReference type="ARBA" id="ARBA00023027"/>
    </source>
</evidence>
<dbReference type="NCBIfam" id="NF000940">
    <property type="entry name" value="PRK00094.1-2"/>
    <property type="match status" value="1"/>
</dbReference>
<evidence type="ECO:0000256" key="10">
    <source>
        <dbReference type="RuleBase" id="RU000437"/>
    </source>
</evidence>
<evidence type="ECO:0000256" key="1">
    <source>
        <dbReference type="ARBA" id="ARBA00011009"/>
    </source>
</evidence>
<evidence type="ECO:0000256" key="3">
    <source>
        <dbReference type="ARBA" id="ARBA00022857"/>
    </source>
</evidence>
<keyword evidence="9" id="KW-0963">Cytoplasm</keyword>
<evidence type="ECO:0000313" key="15">
    <source>
        <dbReference type="Proteomes" id="UP001489509"/>
    </source>
</evidence>
<keyword evidence="8 9" id="KW-1208">Phospholipid metabolism</keyword>
<feature type="binding site" evidence="9">
    <location>
        <position position="137"/>
    </location>
    <ligand>
        <name>NADPH</name>
        <dbReference type="ChEBI" id="CHEBI:57783"/>
    </ligand>
</feature>
<keyword evidence="5 9" id="KW-0520">NAD</keyword>
<protein>
    <recommendedName>
        <fullName evidence="9">Glycerol-3-phosphate dehydrogenase [NAD(P)+]</fullName>
        <ecNumber evidence="9">1.1.1.94</ecNumber>
    </recommendedName>
    <alternativeName>
        <fullName evidence="9">NAD(P)(+)-dependent glycerol-3-phosphate dehydrogenase</fullName>
    </alternativeName>
    <alternativeName>
        <fullName evidence="9">NAD(P)H-dependent dihydroxyacetone-phosphate reductase</fullName>
    </alternativeName>
</protein>
<feature type="binding site" evidence="9">
    <location>
        <position position="135"/>
    </location>
    <ligand>
        <name>sn-glycerol 3-phosphate</name>
        <dbReference type="ChEBI" id="CHEBI:57597"/>
    </ligand>
</feature>
<keyword evidence="2 9" id="KW-0444">Lipid biosynthesis</keyword>
<dbReference type="GO" id="GO:0047952">
    <property type="term" value="F:glycerol-3-phosphate dehydrogenase [NAD(P)+] activity"/>
    <property type="evidence" value="ECO:0007669"/>
    <property type="project" value="UniProtKB-EC"/>
</dbReference>
<feature type="active site" description="Proton acceptor" evidence="9">
    <location>
        <position position="188"/>
    </location>
</feature>
<dbReference type="InterPro" id="IPR006109">
    <property type="entry name" value="G3P_DH_NAD-dep_C"/>
</dbReference>
<reference evidence="14 15" key="1">
    <citation type="submission" date="2024-03" db="EMBL/GenBank/DDBJ databases">
        <title>Human intestinal bacterial collection.</title>
        <authorList>
            <person name="Pauvert C."/>
            <person name="Hitch T.C.A."/>
            <person name="Clavel T."/>
        </authorList>
    </citation>
    <scope>NUCLEOTIDE SEQUENCE [LARGE SCALE GENOMIC DNA]</scope>
    <source>
        <strain evidence="14 15">CLA-JM-H44</strain>
    </source>
</reference>
<dbReference type="SUPFAM" id="SSF48179">
    <property type="entry name" value="6-phosphogluconate dehydrogenase C-terminal domain-like"/>
    <property type="match status" value="1"/>
</dbReference>
<dbReference type="PIRSF" id="PIRSF000114">
    <property type="entry name" value="Glycerol-3-P_dh"/>
    <property type="match status" value="1"/>
</dbReference>
<dbReference type="Pfam" id="PF01210">
    <property type="entry name" value="NAD_Gly3P_dh_N"/>
    <property type="match status" value="1"/>
</dbReference>
<keyword evidence="9" id="KW-0547">Nucleotide-binding</keyword>
<dbReference type="InterPro" id="IPR006168">
    <property type="entry name" value="G3P_DH_NAD-dep"/>
</dbReference>
<dbReference type="SUPFAM" id="SSF51735">
    <property type="entry name" value="NAD(P)-binding Rossmann-fold domains"/>
    <property type="match status" value="1"/>
</dbReference>
<dbReference type="Gene3D" id="1.10.1040.10">
    <property type="entry name" value="N-(1-d-carboxylethyl)-l-norvaline Dehydrogenase, domain 2"/>
    <property type="match status" value="1"/>
</dbReference>
<feature type="binding site" evidence="9">
    <location>
        <position position="252"/>
    </location>
    <ligand>
        <name>sn-glycerol 3-phosphate</name>
        <dbReference type="ChEBI" id="CHEBI:57597"/>
    </ligand>
</feature>
<feature type="domain" description="Glycerol-3-phosphate dehydrogenase NAD-dependent C-terminal" evidence="13">
    <location>
        <begin position="177"/>
        <end position="316"/>
    </location>
</feature>
<comment type="catalytic activity">
    <reaction evidence="9 11">
        <text>sn-glycerol 3-phosphate + NADP(+) = dihydroxyacetone phosphate + NADPH + H(+)</text>
        <dbReference type="Rhea" id="RHEA:11096"/>
        <dbReference type="ChEBI" id="CHEBI:15378"/>
        <dbReference type="ChEBI" id="CHEBI:57597"/>
        <dbReference type="ChEBI" id="CHEBI:57642"/>
        <dbReference type="ChEBI" id="CHEBI:57783"/>
        <dbReference type="ChEBI" id="CHEBI:58349"/>
        <dbReference type="EC" id="1.1.1.94"/>
    </reaction>
</comment>
<dbReference type="InterPro" id="IPR036291">
    <property type="entry name" value="NAD(P)-bd_dom_sf"/>
</dbReference>
<gene>
    <name evidence="9" type="primary">gpsA</name>
    <name evidence="14" type="ORF">WMO26_05390</name>
</gene>
<evidence type="ECO:0000256" key="2">
    <source>
        <dbReference type="ARBA" id="ARBA00022516"/>
    </source>
</evidence>
<sequence length="339" mass="36518">MAKIRVMGAGGWGTALAMMADRSGHQVSMWSVFEEEVERLSKVREHKKLLPGVKIPDSIEITGDLASTAQADLVILAVPSFAVRDTARLLKGVLAEGTVVVNVAKGFEEEHLLRLSQVIEEELPEARVAVLSGPSHAEEVSRGVPTTVVAASRSKEAACFVQDTLMNSALRVYVNPDLTGVELGGALKNIIALAAGVCDGLGLGDNTKAALMTRGLTEIARLGVKMGAKQETFAGLTGIGDLVVTCTSMHSRNRRAGILIGKGIEPKEAVRQVGMVEGYLATHSAYKLSQKYGVEMPITAECYQVLFHDKDPKLAITDLMERPKRSEAETTWLDFHRQD</sequence>
<keyword evidence="7 9" id="KW-0594">Phospholipid biosynthesis</keyword>
<evidence type="ECO:0000256" key="11">
    <source>
        <dbReference type="RuleBase" id="RU000439"/>
    </source>
</evidence>
<evidence type="ECO:0000259" key="12">
    <source>
        <dbReference type="Pfam" id="PF01210"/>
    </source>
</evidence>
<feature type="binding site" evidence="9">
    <location>
        <position position="188"/>
    </location>
    <ligand>
        <name>sn-glycerol 3-phosphate</name>
        <dbReference type="ChEBI" id="CHEBI:57597"/>
    </ligand>
</feature>
<evidence type="ECO:0000256" key="9">
    <source>
        <dbReference type="HAMAP-Rule" id="MF_00394"/>
    </source>
</evidence>
<evidence type="ECO:0000256" key="4">
    <source>
        <dbReference type="ARBA" id="ARBA00023002"/>
    </source>
</evidence>
<dbReference type="Gene3D" id="3.40.50.720">
    <property type="entry name" value="NAD(P)-binding Rossmann-like Domain"/>
    <property type="match status" value="1"/>
</dbReference>
<dbReference type="PANTHER" id="PTHR11728">
    <property type="entry name" value="GLYCEROL-3-PHOSPHATE DEHYDROGENASE"/>
    <property type="match status" value="1"/>
</dbReference>
<dbReference type="InterPro" id="IPR008927">
    <property type="entry name" value="6-PGluconate_DH-like_C_sf"/>
</dbReference>
<keyword evidence="15" id="KW-1185">Reference proteome</keyword>
<comment type="similarity">
    <text evidence="1 9 10">Belongs to the NAD-dependent glycerol-3-phosphate dehydrogenase family.</text>
</comment>
<feature type="binding site" evidence="9">
    <location>
        <position position="252"/>
    </location>
    <ligand>
        <name>NADPH</name>
        <dbReference type="ChEBI" id="CHEBI:57783"/>
    </ligand>
</feature>
<feature type="domain" description="Glycerol-3-phosphate dehydrogenase NAD-dependent N-terminal" evidence="12">
    <location>
        <begin position="3"/>
        <end position="157"/>
    </location>
</feature>
<comment type="catalytic activity">
    <reaction evidence="9">
        <text>sn-glycerol 3-phosphate + NAD(+) = dihydroxyacetone phosphate + NADH + H(+)</text>
        <dbReference type="Rhea" id="RHEA:11092"/>
        <dbReference type="ChEBI" id="CHEBI:15378"/>
        <dbReference type="ChEBI" id="CHEBI:57540"/>
        <dbReference type="ChEBI" id="CHEBI:57597"/>
        <dbReference type="ChEBI" id="CHEBI:57642"/>
        <dbReference type="ChEBI" id="CHEBI:57945"/>
        <dbReference type="EC" id="1.1.1.94"/>
    </reaction>
</comment>
<dbReference type="PROSITE" id="PS00957">
    <property type="entry name" value="NAD_G3PDH"/>
    <property type="match status" value="1"/>
</dbReference>
<dbReference type="NCBIfam" id="NF000941">
    <property type="entry name" value="PRK00094.1-3"/>
    <property type="match status" value="1"/>
</dbReference>
<keyword evidence="3 9" id="KW-0521">NADP</keyword>
<accession>A0ABV1DYW8</accession>
<evidence type="ECO:0000256" key="6">
    <source>
        <dbReference type="ARBA" id="ARBA00023098"/>
    </source>
</evidence>
<dbReference type="InterPro" id="IPR011128">
    <property type="entry name" value="G3P_DH_NAD-dep_N"/>
</dbReference>
<dbReference type="PANTHER" id="PTHR11728:SF1">
    <property type="entry name" value="GLYCEROL-3-PHOSPHATE DEHYDROGENASE [NAD(+)] 2, CHLOROPLASTIC"/>
    <property type="match status" value="1"/>
</dbReference>
<comment type="caution">
    <text evidence="9">Lacks conserved residue(s) required for the propagation of feature annotation.</text>
</comment>
<comment type="caution">
    <text evidence="14">The sequence shown here is derived from an EMBL/GenBank/DDBJ whole genome shotgun (WGS) entry which is preliminary data.</text>
</comment>
<comment type="subcellular location">
    <subcellularLocation>
        <location evidence="9">Cytoplasm</location>
    </subcellularLocation>
</comment>
<feature type="binding site" evidence="9">
    <location>
        <position position="105"/>
    </location>
    <ligand>
        <name>NADPH</name>
        <dbReference type="ChEBI" id="CHEBI:57783"/>
    </ligand>
</feature>